<evidence type="ECO:0000313" key="3">
    <source>
        <dbReference type="Proteomes" id="UP000283269"/>
    </source>
</evidence>
<feature type="region of interest" description="Disordered" evidence="1">
    <location>
        <begin position="64"/>
        <end position="84"/>
    </location>
</feature>
<dbReference type="AlphaFoldDB" id="A0A409XFR8"/>
<evidence type="ECO:0000313" key="2">
    <source>
        <dbReference type="EMBL" id="PPQ89477.1"/>
    </source>
</evidence>
<evidence type="ECO:0000256" key="1">
    <source>
        <dbReference type="SAM" id="MobiDB-lite"/>
    </source>
</evidence>
<comment type="caution">
    <text evidence="2">The sequence shown here is derived from an EMBL/GenBank/DDBJ whole genome shotgun (WGS) entry which is preliminary data.</text>
</comment>
<gene>
    <name evidence="2" type="ORF">CVT25_012001</name>
</gene>
<organism evidence="2 3">
    <name type="scientific">Psilocybe cyanescens</name>
    <dbReference type="NCBI Taxonomy" id="93625"/>
    <lineage>
        <taxon>Eukaryota</taxon>
        <taxon>Fungi</taxon>
        <taxon>Dikarya</taxon>
        <taxon>Basidiomycota</taxon>
        <taxon>Agaricomycotina</taxon>
        <taxon>Agaricomycetes</taxon>
        <taxon>Agaricomycetidae</taxon>
        <taxon>Agaricales</taxon>
        <taxon>Agaricineae</taxon>
        <taxon>Strophariaceae</taxon>
        <taxon>Psilocybe</taxon>
    </lineage>
</organism>
<dbReference type="InParanoid" id="A0A409XFR8"/>
<dbReference type="Proteomes" id="UP000283269">
    <property type="component" value="Unassembled WGS sequence"/>
</dbReference>
<name>A0A409XFR8_PSICY</name>
<dbReference type="EMBL" id="NHYD01001865">
    <property type="protein sequence ID" value="PPQ89477.1"/>
    <property type="molecule type" value="Genomic_DNA"/>
</dbReference>
<protein>
    <submittedName>
        <fullName evidence="2">Uncharacterized protein</fullName>
    </submittedName>
</protein>
<keyword evidence="3" id="KW-1185">Reference proteome</keyword>
<sequence>MDDANVSISRTCLQSTPHTSTRVPILISTGTLESTPDPMHAGIMQCFMTRNAMMYDVGRTARRGRADLETDTGSGESGGGEDRIGRLDSEARVFRLELYNALFAQRGGERAVEKGEDVVGIVILGSSGVLVLDEEKAAKATRVPDIQRRASDVIIINPKTRLSHNRGMSRPTPINHSPVLILLSLDLGLVSVLHSRCTYVIITHVFIPVGQYVHIELHFQHTRTGGNAVDI</sequence>
<proteinExistence type="predicted"/>
<accession>A0A409XFR8</accession>
<reference evidence="2 3" key="1">
    <citation type="journal article" date="2018" name="Evol. Lett.">
        <title>Horizontal gene cluster transfer increased hallucinogenic mushroom diversity.</title>
        <authorList>
            <person name="Reynolds H.T."/>
            <person name="Vijayakumar V."/>
            <person name="Gluck-Thaler E."/>
            <person name="Korotkin H.B."/>
            <person name="Matheny P.B."/>
            <person name="Slot J.C."/>
        </authorList>
    </citation>
    <scope>NUCLEOTIDE SEQUENCE [LARGE SCALE GENOMIC DNA]</scope>
    <source>
        <strain evidence="2 3">2631</strain>
    </source>
</reference>